<dbReference type="SUPFAM" id="SSF52540">
    <property type="entry name" value="P-loop containing nucleoside triphosphate hydrolases"/>
    <property type="match status" value="1"/>
</dbReference>
<keyword evidence="1" id="KW-0813">Transport</keyword>
<organism evidence="5 6">
    <name type="scientific">Photobacterium jeanii</name>
    <dbReference type="NCBI Taxonomy" id="858640"/>
    <lineage>
        <taxon>Bacteria</taxon>
        <taxon>Pseudomonadati</taxon>
        <taxon>Pseudomonadota</taxon>
        <taxon>Gammaproteobacteria</taxon>
        <taxon>Vibrionales</taxon>
        <taxon>Vibrionaceae</taxon>
        <taxon>Photobacterium</taxon>
    </lineage>
</organism>
<keyword evidence="3 5" id="KW-0067">ATP-binding</keyword>
<evidence type="ECO:0000259" key="4">
    <source>
        <dbReference type="PROSITE" id="PS50893"/>
    </source>
</evidence>
<evidence type="ECO:0000256" key="3">
    <source>
        <dbReference type="ARBA" id="ARBA00022840"/>
    </source>
</evidence>
<evidence type="ECO:0000313" key="5">
    <source>
        <dbReference type="EMBL" id="OAN17758.1"/>
    </source>
</evidence>
<dbReference type="SMART" id="SM00382">
    <property type="entry name" value="AAA"/>
    <property type="match status" value="1"/>
</dbReference>
<reference evidence="5 6" key="1">
    <citation type="submission" date="2016-03" db="EMBL/GenBank/DDBJ databases">
        <title>Photobacterium proteolyticum sp. nov. a protease producing bacterium isolated from ocean sediments of Laizhou Bay.</title>
        <authorList>
            <person name="Li Y."/>
        </authorList>
    </citation>
    <scope>NUCLEOTIDE SEQUENCE [LARGE SCALE GENOMIC DNA]</scope>
    <source>
        <strain evidence="5 6">R-40508</strain>
    </source>
</reference>
<dbReference type="InterPro" id="IPR003593">
    <property type="entry name" value="AAA+_ATPase"/>
</dbReference>
<evidence type="ECO:0000256" key="2">
    <source>
        <dbReference type="ARBA" id="ARBA00022741"/>
    </source>
</evidence>
<feature type="domain" description="ABC transporter" evidence="4">
    <location>
        <begin position="5"/>
        <end position="230"/>
    </location>
</feature>
<dbReference type="GO" id="GO:0016887">
    <property type="term" value="F:ATP hydrolysis activity"/>
    <property type="evidence" value="ECO:0007669"/>
    <property type="project" value="InterPro"/>
</dbReference>
<dbReference type="InterPro" id="IPR003439">
    <property type="entry name" value="ABC_transporter-like_ATP-bd"/>
</dbReference>
<dbReference type="Proteomes" id="UP000078503">
    <property type="component" value="Unassembled WGS sequence"/>
</dbReference>
<evidence type="ECO:0000256" key="1">
    <source>
        <dbReference type="ARBA" id="ARBA00022448"/>
    </source>
</evidence>
<evidence type="ECO:0000313" key="6">
    <source>
        <dbReference type="Proteomes" id="UP000078503"/>
    </source>
</evidence>
<dbReference type="OrthoDB" id="9804819at2"/>
<proteinExistence type="predicted"/>
<keyword evidence="2" id="KW-0547">Nucleotide-binding</keyword>
<dbReference type="AlphaFoldDB" id="A0A178KK68"/>
<gene>
    <name evidence="5" type="ORF">A3K86_02230</name>
</gene>
<comment type="caution">
    <text evidence="5">The sequence shown here is derived from an EMBL/GenBank/DDBJ whole genome shotgun (WGS) entry which is preliminary data.</text>
</comment>
<sequence>MEKWIDVKGISKTFGTQKAVSDISFTVRPGQVIGLLGHNGAGKSTLIKALLGMLHYEGEIEVMGLSPQQHRAKLMESIAYISDVSALPSWMTVKQCLDYVSGVHPQFSLEKAQQYLADTDIKQTVKISQLSKGMKVQFHLAVVMATDAKVLIFDEPTLGLDLIYREKLYAKLQAWLEESTRALIIASHEVSEIEHLLTDVIVLKQGKMVLKSSMAELETNYSTVLVDNENYSRAESLSPIYIRKEREQTRMIFENLASDQLKAFSQVCRTSLAELFIAKQVGLEK</sequence>
<dbReference type="Pfam" id="PF00005">
    <property type="entry name" value="ABC_tran"/>
    <property type="match status" value="1"/>
</dbReference>
<keyword evidence="6" id="KW-1185">Reference proteome</keyword>
<dbReference type="GO" id="GO:0005524">
    <property type="term" value="F:ATP binding"/>
    <property type="evidence" value="ECO:0007669"/>
    <property type="project" value="UniProtKB-KW"/>
</dbReference>
<dbReference type="PROSITE" id="PS50893">
    <property type="entry name" value="ABC_TRANSPORTER_2"/>
    <property type="match status" value="1"/>
</dbReference>
<dbReference type="EMBL" id="LVHF01000012">
    <property type="protein sequence ID" value="OAN17758.1"/>
    <property type="molecule type" value="Genomic_DNA"/>
</dbReference>
<dbReference type="PANTHER" id="PTHR42939">
    <property type="entry name" value="ABC TRANSPORTER ATP-BINDING PROTEIN ALBC-RELATED"/>
    <property type="match status" value="1"/>
</dbReference>
<dbReference type="STRING" id="858640.A3K86_02230"/>
<dbReference type="InterPro" id="IPR027417">
    <property type="entry name" value="P-loop_NTPase"/>
</dbReference>
<accession>A0A178KK68</accession>
<dbReference type="CDD" id="cd03230">
    <property type="entry name" value="ABC_DR_subfamily_A"/>
    <property type="match status" value="1"/>
</dbReference>
<dbReference type="Gene3D" id="3.40.50.300">
    <property type="entry name" value="P-loop containing nucleotide triphosphate hydrolases"/>
    <property type="match status" value="1"/>
</dbReference>
<protein>
    <submittedName>
        <fullName evidence="5">Multidrug ABC transporter ATP-binding protein</fullName>
    </submittedName>
</protein>
<name>A0A178KK68_9GAMM</name>
<dbReference type="PANTHER" id="PTHR42939:SF1">
    <property type="entry name" value="ABC TRANSPORTER ATP-BINDING PROTEIN ALBC-RELATED"/>
    <property type="match status" value="1"/>
</dbReference>
<dbReference type="RefSeq" id="WP_068327038.1">
    <property type="nucleotide sequence ID" value="NZ_LVHF01000012.1"/>
</dbReference>
<dbReference type="InterPro" id="IPR051782">
    <property type="entry name" value="ABC_Transporter_VariousFunc"/>
</dbReference>